<dbReference type="CDD" id="cd06171">
    <property type="entry name" value="Sigma70_r4"/>
    <property type="match status" value="1"/>
</dbReference>
<keyword evidence="2" id="KW-0805">Transcription regulation</keyword>
<protein>
    <submittedName>
        <fullName evidence="8">SigE family RNA polymerase sigma factor</fullName>
    </submittedName>
</protein>
<evidence type="ECO:0000256" key="5">
    <source>
        <dbReference type="ARBA" id="ARBA00023163"/>
    </source>
</evidence>
<dbReference type="PANTHER" id="PTHR43133:SF50">
    <property type="entry name" value="ECF RNA POLYMERASE SIGMA FACTOR SIGM"/>
    <property type="match status" value="1"/>
</dbReference>
<evidence type="ECO:0000256" key="1">
    <source>
        <dbReference type="ARBA" id="ARBA00010641"/>
    </source>
</evidence>
<dbReference type="RefSeq" id="WP_259858336.1">
    <property type="nucleotide sequence ID" value="NZ_BAAAST010000043.1"/>
</dbReference>
<feature type="domain" description="RNA polymerase sigma factor 70 region 4 type 2" evidence="7">
    <location>
        <begin position="102"/>
        <end position="152"/>
    </location>
</feature>
<dbReference type="InterPro" id="IPR013324">
    <property type="entry name" value="RNA_pol_sigma_r3/r4-like"/>
</dbReference>
<keyword evidence="4" id="KW-0238">DNA-binding</keyword>
<dbReference type="InterPro" id="IPR013325">
    <property type="entry name" value="RNA_pol_sigma_r2"/>
</dbReference>
<reference evidence="8" key="2">
    <citation type="submission" date="2022-09" db="EMBL/GenBank/DDBJ databases">
        <title>Biosynthetic gene clusters of Dactylosporangioum fulvum.</title>
        <authorList>
            <person name="Caradec T."/>
        </authorList>
    </citation>
    <scope>NUCLEOTIDE SEQUENCE</scope>
    <source>
        <strain evidence="8">NRRL B-16292</strain>
    </source>
</reference>
<dbReference type="Proteomes" id="UP001059617">
    <property type="component" value="Chromosome"/>
</dbReference>
<keyword evidence="5" id="KW-0804">Transcription</keyword>
<dbReference type="SUPFAM" id="SSF88946">
    <property type="entry name" value="Sigma2 domain of RNA polymerase sigma factors"/>
    <property type="match status" value="1"/>
</dbReference>
<dbReference type="Gene3D" id="1.10.1740.10">
    <property type="match status" value="1"/>
</dbReference>
<gene>
    <name evidence="8" type="ORF">Dfulv_36205</name>
</gene>
<comment type="similarity">
    <text evidence="1">Belongs to the sigma-70 factor family. ECF subfamily.</text>
</comment>
<dbReference type="InterPro" id="IPR014325">
    <property type="entry name" value="RNA_pol_sigma-E_actinobac"/>
</dbReference>
<dbReference type="InterPro" id="IPR007627">
    <property type="entry name" value="RNA_pol_sigma70_r2"/>
</dbReference>
<evidence type="ECO:0000256" key="3">
    <source>
        <dbReference type="ARBA" id="ARBA00023082"/>
    </source>
</evidence>
<proteinExistence type="inferred from homology"/>
<dbReference type="InterPro" id="IPR036388">
    <property type="entry name" value="WH-like_DNA-bd_sf"/>
</dbReference>
<feature type="domain" description="RNA polymerase sigma-70 region 2" evidence="6">
    <location>
        <begin position="11"/>
        <end position="76"/>
    </location>
</feature>
<evidence type="ECO:0000256" key="2">
    <source>
        <dbReference type="ARBA" id="ARBA00023015"/>
    </source>
</evidence>
<evidence type="ECO:0000256" key="4">
    <source>
        <dbReference type="ARBA" id="ARBA00023125"/>
    </source>
</evidence>
<accession>A0ABY5VS46</accession>
<dbReference type="Gene3D" id="1.10.10.10">
    <property type="entry name" value="Winged helix-like DNA-binding domain superfamily/Winged helix DNA-binding domain"/>
    <property type="match status" value="1"/>
</dbReference>
<organism evidence="8 9">
    <name type="scientific">Dactylosporangium fulvum</name>
    <dbReference type="NCBI Taxonomy" id="53359"/>
    <lineage>
        <taxon>Bacteria</taxon>
        <taxon>Bacillati</taxon>
        <taxon>Actinomycetota</taxon>
        <taxon>Actinomycetes</taxon>
        <taxon>Micromonosporales</taxon>
        <taxon>Micromonosporaceae</taxon>
        <taxon>Dactylosporangium</taxon>
    </lineage>
</organism>
<dbReference type="SUPFAM" id="SSF88659">
    <property type="entry name" value="Sigma3 and sigma4 domains of RNA polymerase sigma factors"/>
    <property type="match status" value="1"/>
</dbReference>
<evidence type="ECO:0000259" key="6">
    <source>
        <dbReference type="Pfam" id="PF04542"/>
    </source>
</evidence>
<dbReference type="InterPro" id="IPR013249">
    <property type="entry name" value="RNA_pol_sigma70_r4_t2"/>
</dbReference>
<keyword evidence="3" id="KW-0731">Sigma factor</keyword>
<sequence length="163" mass="18259">MRLTFEEFLAAELPGLTRFAGALTGDRHLAEDVLSDALLVVSRRWSRIAEMDKPLPYVRRAVVSTFFSERRKAARRRTEPVADHALLDRAEPDPGDDVARRDLVERLLAGLPPQQRAALVLRYLLDQTDEEIAQALGCSTGTVRSHLSLARSVLRRSGTIERS</sequence>
<evidence type="ECO:0000259" key="7">
    <source>
        <dbReference type="Pfam" id="PF08281"/>
    </source>
</evidence>
<dbReference type="InterPro" id="IPR014284">
    <property type="entry name" value="RNA_pol_sigma-70_dom"/>
</dbReference>
<dbReference type="NCBIfam" id="TIGR02937">
    <property type="entry name" value="sigma70-ECF"/>
    <property type="match status" value="1"/>
</dbReference>
<dbReference type="PANTHER" id="PTHR43133">
    <property type="entry name" value="RNA POLYMERASE ECF-TYPE SIGMA FACTO"/>
    <property type="match status" value="1"/>
</dbReference>
<evidence type="ECO:0000313" key="9">
    <source>
        <dbReference type="Proteomes" id="UP001059617"/>
    </source>
</evidence>
<reference evidence="8" key="1">
    <citation type="submission" date="2021-04" db="EMBL/GenBank/DDBJ databases">
        <authorList>
            <person name="Hartkoorn R.C."/>
            <person name="Beaudoing E."/>
            <person name="Hot D."/>
        </authorList>
    </citation>
    <scope>NUCLEOTIDE SEQUENCE</scope>
    <source>
        <strain evidence="8">NRRL B-16292</strain>
    </source>
</reference>
<dbReference type="InterPro" id="IPR039425">
    <property type="entry name" value="RNA_pol_sigma-70-like"/>
</dbReference>
<name>A0ABY5VS46_9ACTN</name>
<dbReference type="Pfam" id="PF08281">
    <property type="entry name" value="Sigma70_r4_2"/>
    <property type="match status" value="1"/>
</dbReference>
<dbReference type="NCBIfam" id="TIGR02983">
    <property type="entry name" value="SigE-fam_strep"/>
    <property type="match status" value="1"/>
</dbReference>
<keyword evidence="9" id="KW-1185">Reference proteome</keyword>
<dbReference type="EMBL" id="CP073720">
    <property type="protein sequence ID" value="UWP80573.1"/>
    <property type="molecule type" value="Genomic_DNA"/>
</dbReference>
<evidence type="ECO:0000313" key="8">
    <source>
        <dbReference type="EMBL" id="UWP80573.1"/>
    </source>
</evidence>
<dbReference type="Pfam" id="PF04542">
    <property type="entry name" value="Sigma70_r2"/>
    <property type="match status" value="1"/>
</dbReference>